<reference evidence="9 10" key="4">
    <citation type="journal article" date="2011" name="BMC Genomics">
        <title>RNA-Seq improves annotation of protein-coding genes in the cucumber genome.</title>
        <authorList>
            <person name="Li Z."/>
            <person name="Zhang Z."/>
            <person name="Yan P."/>
            <person name="Huang S."/>
            <person name="Fei Z."/>
            <person name="Lin K."/>
        </authorList>
    </citation>
    <scope>NUCLEOTIDE SEQUENCE [LARGE SCALE GENOMIC DNA]</scope>
    <source>
        <strain evidence="10">cv. 9930</strain>
    </source>
</reference>
<dbReference type="Gramene" id="KGN45697">
    <property type="protein sequence ID" value="KGN45697"/>
    <property type="gene ID" value="Csa_6G006830"/>
</dbReference>
<dbReference type="InterPro" id="IPR045064">
    <property type="entry name" value="Reticulon-like"/>
</dbReference>
<evidence type="ECO:0000313" key="9">
    <source>
        <dbReference type="EMBL" id="KGN45697.1"/>
    </source>
</evidence>
<evidence type="ECO:0000256" key="6">
    <source>
        <dbReference type="RuleBase" id="RU363132"/>
    </source>
</evidence>
<reference evidence="9 10" key="1">
    <citation type="journal article" date="2009" name="Nat. Genet.">
        <title>The genome of the cucumber, Cucumis sativus L.</title>
        <authorList>
            <person name="Huang S."/>
            <person name="Li R."/>
            <person name="Zhang Z."/>
            <person name="Li L."/>
            <person name="Gu X."/>
            <person name="Fan W."/>
            <person name="Lucas W.J."/>
            <person name="Wang X."/>
            <person name="Xie B."/>
            <person name="Ni P."/>
            <person name="Ren Y."/>
            <person name="Zhu H."/>
            <person name="Li J."/>
            <person name="Lin K."/>
            <person name="Jin W."/>
            <person name="Fei Z."/>
            <person name="Li G."/>
            <person name="Staub J."/>
            <person name="Kilian A."/>
            <person name="van der Vossen E.A."/>
            <person name="Wu Y."/>
            <person name="Guo J."/>
            <person name="He J."/>
            <person name="Jia Z."/>
            <person name="Ren Y."/>
            <person name="Tian G."/>
            <person name="Lu Y."/>
            <person name="Ruan J."/>
            <person name="Qian W."/>
            <person name="Wang M."/>
            <person name="Huang Q."/>
            <person name="Li B."/>
            <person name="Xuan Z."/>
            <person name="Cao J."/>
            <person name="Asan"/>
            <person name="Wu Z."/>
            <person name="Zhang J."/>
            <person name="Cai Q."/>
            <person name="Bai Y."/>
            <person name="Zhao B."/>
            <person name="Han Y."/>
            <person name="Li Y."/>
            <person name="Li X."/>
            <person name="Wang S."/>
            <person name="Shi Q."/>
            <person name="Liu S."/>
            <person name="Cho W.K."/>
            <person name="Kim J.Y."/>
            <person name="Xu Y."/>
            <person name="Heller-Uszynska K."/>
            <person name="Miao H."/>
            <person name="Cheng Z."/>
            <person name="Zhang S."/>
            <person name="Wu J."/>
            <person name="Yang Y."/>
            <person name="Kang H."/>
            <person name="Li M."/>
            <person name="Liang H."/>
            <person name="Ren X."/>
            <person name="Shi Z."/>
            <person name="Wen M."/>
            <person name="Jian M."/>
            <person name="Yang H."/>
            <person name="Zhang G."/>
            <person name="Yang Z."/>
            <person name="Chen R."/>
            <person name="Liu S."/>
            <person name="Li J."/>
            <person name="Ma L."/>
            <person name="Liu H."/>
            <person name="Zhou Y."/>
            <person name="Zhao J."/>
            <person name="Fang X."/>
            <person name="Li G."/>
            <person name="Fang L."/>
            <person name="Li Y."/>
            <person name="Liu D."/>
            <person name="Zheng H."/>
            <person name="Zhang Y."/>
            <person name="Qin N."/>
            <person name="Li Z."/>
            <person name="Yang G."/>
            <person name="Yang S."/>
            <person name="Bolund L."/>
            <person name="Kristiansen K."/>
            <person name="Zheng H."/>
            <person name="Li S."/>
            <person name="Zhang X."/>
            <person name="Yang H."/>
            <person name="Wang J."/>
            <person name="Sun R."/>
            <person name="Zhang B."/>
            <person name="Jiang S."/>
            <person name="Wang J."/>
            <person name="Du Y."/>
            <person name="Li S."/>
        </authorList>
    </citation>
    <scope>NUCLEOTIDE SEQUENCE [LARGE SCALE GENOMIC DNA]</scope>
    <source>
        <strain evidence="10">cv. 9930</strain>
    </source>
</reference>
<dbReference type="PANTHER" id="PTHR10994:SF193">
    <property type="entry name" value="RETICULON-LIKE PROTEIN"/>
    <property type="match status" value="1"/>
</dbReference>
<keyword evidence="2 6" id="KW-0812">Transmembrane</keyword>
<protein>
    <recommendedName>
        <fullName evidence="6">Reticulon-like protein</fullName>
    </recommendedName>
</protein>
<evidence type="ECO:0000256" key="7">
    <source>
        <dbReference type="SAM" id="MobiDB-lite"/>
    </source>
</evidence>
<comment type="subcellular location">
    <subcellularLocation>
        <location evidence="1 6">Endoplasmic reticulum membrane</location>
        <topology evidence="1 6">Multi-pass membrane protein</topology>
    </subcellularLocation>
</comment>
<evidence type="ECO:0000259" key="8">
    <source>
        <dbReference type="PROSITE" id="PS50845"/>
    </source>
</evidence>
<evidence type="ECO:0000256" key="2">
    <source>
        <dbReference type="ARBA" id="ARBA00022692"/>
    </source>
</evidence>
<feature type="transmembrane region" description="Helical" evidence="6">
    <location>
        <begin position="85"/>
        <end position="100"/>
    </location>
</feature>
<feature type="region of interest" description="Disordered" evidence="7">
    <location>
        <begin position="1"/>
        <end position="60"/>
    </location>
</feature>
<dbReference type="GO" id="GO:0005789">
    <property type="term" value="C:endoplasmic reticulum membrane"/>
    <property type="evidence" value="ECO:0007669"/>
    <property type="project" value="UniProtKB-SubCell"/>
</dbReference>
<dbReference type="AlphaFoldDB" id="A0A0A0KBC8"/>
<gene>
    <name evidence="9" type="ORF">Csa_6G006830</name>
</gene>
<keyword evidence="5 6" id="KW-0472">Membrane</keyword>
<dbReference type="PROSITE" id="PS50845">
    <property type="entry name" value="RETICULON"/>
    <property type="match status" value="1"/>
</dbReference>
<dbReference type="GO" id="GO:0009617">
    <property type="term" value="P:response to bacterium"/>
    <property type="evidence" value="ECO:0007669"/>
    <property type="project" value="InterPro"/>
</dbReference>
<dbReference type="InterPro" id="IPR003388">
    <property type="entry name" value="Reticulon"/>
</dbReference>
<name>A0A0A0KBC8_CUCSA</name>
<dbReference type="EMBL" id="CM002927">
    <property type="protein sequence ID" value="KGN45697.1"/>
    <property type="molecule type" value="Genomic_DNA"/>
</dbReference>
<sequence length="259" mass="29316">MADSSETVQPKAVEIADDNINNDQHPITPSPPPSSNFNKMDHSLPLSPEDETAESSQMLEKKQPVHRVLGAGKLADGLLWRDKKVSVAVVGGATIVWAFFELLEYHLLPILCYALIVVVALLFLWSNAHILIYKSPPHLPEVRIREEPFLQVASAVRTEINRAIAILRDVASGRDVKKFIAVVVGLWFLSVVGNWCNFLTLFYIVVVLLHMVPVFYEKYKYKIDSFAEKIVAEIRKKYTVFNEKVASKFSKEPLRDKKD</sequence>
<feature type="transmembrane region" description="Helical" evidence="6">
    <location>
        <begin position="106"/>
        <end position="125"/>
    </location>
</feature>
<accession>A0A0A0KBC8</accession>
<evidence type="ECO:0000256" key="1">
    <source>
        <dbReference type="ARBA" id="ARBA00004477"/>
    </source>
</evidence>
<evidence type="ECO:0000256" key="5">
    <source>
        <dbReference type="ARBA" id="ARBA00023136"/>
    </source>
</evidence>
<reference evidence="9 10" key="3">
    <citation type="journal article" date="2010" name="BMC Genomics">
        <title>Transcriptome sequencing and comparative analysis of cucumber flowers with different sex types.</title>
        <authorList>
            <person name="Guo S."/>
            <person name="Zheng Y."/>
            <person name="Joung J.G."/>
            <person name="Liu S."/>
            <person name="Zhang Z."/>
            <person name="Crasta O.R."/>
            <person name="Sobral B.W."/>
            <person name="Xu Y."/>
            <person name="Huang S."/>
            <person name="Fei Z."/>
        </authorList>
    </citation>
    <scope>NUCLEOTIDE SEQUENCE [LARGE SCALE GENOMIC DNA]</scope>
    <source>
        <strain evidence="10">cv. 9930</strain>
    </source>
</reference>
<evidence type="ECO:0000256" key="3">
    <source>
        <dbReference type="ARBA" id="ARBA00022824"/>
    </source>
</evidence>
<keyword evidence="3 6" id="KW-0256">Endoplasmic reticulum</keyword>
<keyword evidence="4 6" id="KW-1133">Transmembrane helix</keyword>
<reference evidence="9 10" key="2">
    <citation type="journal article" date="2009" name="PLoS ONE">
        <title>An integrated genetic and cytogenetic map of the cucumber genome.</title>
        <authorList>
            <person name="Ren Y."/>
            <person name="Zhang Z."/>
            <person name="Liu J."/>
            <person name="Staub J.E."/>
            <person name="Han Y."/>
            <person name="Cheng Z."/>
            <person name="Li X."/>
            <person name="Lu J."/>
            <person name="Miao H."/>
            <person name="Kang H."/>
            <person name="Xie B."/>
            <person name="Gu X."/>
            <person name="Wang X."/>
            <person name="Du Y."/>
            <person name="Jin W."/>
            <person name="Huang S."/>
        </authorList>
    </citation>
    <scope>NUCLEOTIDE SEQUENCE [LARGE SCALE GENOMIC DNA]</scope>
    <source>
        <strain evidence="10">cv. 9930</strain>
    </source>
</reference>
<proteinExistence type="predicted"/>
<feature type="domain" description="Reticulon" evidence="8">
    <location>
        <begin position="74"/>
        <end position="259"/>
    </location>
</feature>
<evidence type="ECO:0000256" key="4">
    <source>
        <dbReference type="ARBA" id="ARBA00022989"/>
    </source>
</evidence>
<dbReference type="OrthoDB" id="567788at2759"/>
<feature type="transmembrane region" description="Helical" evidence="6">
    <location>
        <begin position="198"/>
        <end position="216"/>
    </location>
</feature>
<organism evidence="9 10">
    <name type="scientific">Cucumis sativus</name>
    <name type="common">Cucumber</name>
    <dbReference type="NCBI Taxonomy" id="3659"/>
    <lineage>
        <taxon>Eukaryota</taxon>
        <taxon>Viridiplantae</taxon>
        <taxon>Streptophyta</taxon>
        <taxon>Embryophyta</taxon>
        <taxon>Tracheophyta</taxon>
        <taxon>Spermatophyta</taxon>
        <taxon>Magnoliopsida</taxon>
        <taxon>eudicotyledons</taxon>
        <taxon>Gunneridae</taxon>
        <taxon>Pentapetalae</taxon>
        <taxon>rosids</taxon>
        <taxon>fabids</taxon>
        <taxon>Cucurbitales</taxon>
        <taxon>Cucurbitaceae</taxon>
        <taxon>Benincaseae</taxon>
        <taxon>Cucumis</taxon>
    </lineage>
</organism>
<dbReference type="OMA" id="ICATTIN"/>
<dbReference type="Pfam" id="PF02453">
    <property type="entry name" value="Reticulon"/>
    <property type="match status" value="1"/>
</dbReference>
<evidence type="ECO:0000313" key="10">
    <source>
        <dbReference type="Proteomes" id="UP000029981"/>
    </source>
</evidence>
<dbReference type="eggNOG" id="KOG1792">
    <property type="taxonomic scope" value="Eukaryota"/>
</dbReference>
<keyword evidence="10" id="KW-1185">Reference proteome</keyword>
<dbReference type="PANTHER" id="PTHR10994">
    <property type="entry name" value="RETICULON"/>
    <property type="match status" value="1"/>
</dbReference>
<dbReference type="Proteomes" id="UP000029981">
    <property type="component" value="Chromosome 6"/>
</dbReference>